<dbReference type="GO" id="GO:0005524">
    <property type="term" value="F:ATP binding"/>
    <property type="evidence" value="ECO:0007669"/>
    <property type="project" value="UniProtKB-UniRule"/>
</dbReference>
<evidence type="ECO:0000256" key="7">
    <source>
        <dbReference type="ARBA" id="ARBA00047899"/>
    </source>
</evidence>
<evidence type="ECO:0000256" key="3">
    <source>
        <dbReference type="ARBA" id="ARBA00022679"/>
    </source>
</evidence>
<organism evidence="12 13">
    <name type="scientific">Pseudanabaena catenata USMAC16</name>
    <dbReference type="NCBI Taxonomy" id="1855837"/>
    <lineage>
        <taxon>Bacteria</taxon>
        <taxon>Bacillati</taxon>
        <taxon>Cyanobacteriota</taxon>
        <taxon>Cyanophyceae</taxon>
        <taxon>Pseudanabaenales</taxon>
        <taxon>Pseudanabaenaceae</taxon>
        <taxon>Pseudanabaena</taxon>
    </lineage>
</organism>
<accession>A0A9X4M6Q7</accession>
<dbReference type="Pfam" id="PF00069">
    <property type="entry name" value="Pkinase"/>
    <property type="match status" value="1"/>
</dbReference>
<evidence type="ECO:0000256" key="4">
    <source>
        <dbReference type="ARBA" id="ARBA00022741"/>
    </source>
</evidence>
<dbReference type="Gene3D" id="3.30.200.20">
    <property type="entry name" value="Phosphorylase Kinase, domain 1"/>
    <property type="match status" value="1"/>
</dbReference>
<dbReference type="InterPro" id="IPR011009">
    <property type="entry name" value="Kinase-like_dom_sf"/>
</dbReference>
<dbReference type="GO" id="GO:0004674">
    <property type="term" value="F:protein serine/threonine kinase activity"/>
    <property type="evidence" value="ECO:0007669"/>
    <property type="project" value="UniProtKB-KW"/>
</dbReference>
<dbReference type="AlphaFoldDB" id="A0A9X4M6Q7"/>
<reference evidence="12" key="1">
    <citation type="submission" date="2019-05" db="EMBL/GenBank/DDBJ databases">
        <title>Whole genome sequencing of Pseudanabaena catenata USMAC16.</title>
        <authorList>
            <person name="Khan Z."/>
            <person name="Omar W.M."/>
            <person name="Convey P."/>
            <person name="Merican F."/>
            <person name="Najimudin N."/>
        </authorList>
    </citation>
    <scope>NUCLEOTIDE SEQUENCE</scope>
    <source>
        <strain evidence="12">USMAC16</strain>
    </source>
</reference>
<keyword evidence="10" id="KW-0812">Transmembrane</keyword>
<keyword evidence="4 9" id="KW-0547">Nucleotide-binding</keyword>
<keyword evidence="6 9" id="KW-0067">ATP-binding</keyword>
<proteinExistence type="predicted"/>
<dbReference type="InterPro" id="IPR017441">
    <property type="entry name" value="Protein_kinase_ATP_BS"/>
</dbReference>
<dbReference type="EC" id="2.7.11.1" evidence="1"/>
<keyword evidence="2" id="KW-0723">Serine/threonine-protein kinase</keyword>
<dbReference type="EMBL" id="VBTY01000014">
    <property type="protein sequence ID" value="MDG3493555.1"/>
    <property type="molecule type" value="Genomic_DNA"/>
</dbReference>
<feature type="transmembrane region" description="Helical" evidence="10">
    <location>
        <begin position="362"/>
        <end position="389"/>
    </location>
</feature>
<evidence type="ECO:0000256" key="5">
    <source>
        <dbReference type="ARBA" id="ARBA00022777"/>
    </source>
</evidence>
<dbReference type="RefSeq" id="WP_009625595.1">
    <property type="nucleotide sequence ID" value="NZ_VBTY01000014.1"/>
</dbReference>
<sequence length="471" mass="53526">MIEELHQIGDIVSDRYTIVSVLGRGGMAITYAATDRLRDRAVAIKVLSLRQASQWKVIELFEREAKVLASLNHPQIPKYIDYFYTDLESDRRFYLVQELIEGKSLNEIVQNGTRMTEGEVKEIAIQILNLLCYLHELSPPVVHRDIKPHNLIQRPTGAIALVDFGAVQDIYRNTIAGGSTFVGTYGYMAPEQFQGQASCASDLYGLGATLMFLLTHRSPSELPQNRMKIDVRSCTEISPEFAKWLEQAIEPTTEDRFPSARIALEILEGKRNSTYSLANANNYIATLKSSGEIAKARKLKPLDTRIQFERTSDRLTFKIPSLGYRPLTWVFGAFALGIYWGLDKFILPYLHTFGLLSQIALGFVAVMVGLMSLMCAFLFVYALIGNFLIEMDRQTFRISWYLFGIRIGRERGYNSEITRIGIEEIESGNGQKSTQYAIWRGASKHRFDSILIEKEEMDWILGELLDFLSHL</sequence>
<name>A0A9X4M6Q7_9CYAN</name>
<evidence type="ECO:0000256" key="10">
    <source>
        <dbReference type="SAM" id="Phobius"/>
    </source>
</evidence>
<comment type="caution">
    <text evidence="12">The sequence shown here is derived from an EMBL/GenBank/DDBJ whole genome shotgun (WGS) entry which is preliminary data.</text>
</comment>
<dbReference type="Proteomes" id="UP001152872">
    <property type="component" value="Unassembled WGS sequence"/>
</dbReference>
<keyword evidence="13" id="KW-1185">Reference proteome</keyword>
<evidence type="ECO:0000256" key="1">
    <source>
        <dbReference type="ARBA" id="ARBA00012513"/>
    </source>
</evidence>
<dbReference type="PROSITE" id="PS50011">
    <property type="entry name" value="PROTEIN_KINASE_DOM"/>
    <property type="match status" value="1"/>
</dbReference>
<feature type="transmembrane region" description="Helical" evidence="10">
    <location>
        <begin position="322"/>
        <end position="342"/>
    </location>
</feature>
<evidence type="ECO:0000313" key="13">
    <source>
        <dbReference type="Proteomes" id="UP001152872"/>
    </source>
</evidence>
<comment type="catalytic activity">
    <reaction evidence="7">
        <text>L-threonyl-[protein] + ATP = O-phospho-L-threonyl-[protein] + ADP + H(+)</text>
        <dbReference type="Rhea" id="RHEA:46608"/>
        <dbReference type="Rhea" id="RHEA-COMP:11060"/>
        <dbReference type="Rhea" id="RHEA-COMP:11605"/>
        <dbReference type="ChEBI" id="CHEBI:15378"/>
        <dbReference type="ChEBI" id="CHEBI:30013"/>
        <dbReference type="ChEBI" id="CHEBI:30616"/>
        <dbReference type="ChEBI" id="CHEBI:61977"/>
        <dbReference type="ChEBI" id="CHEBI:456216"/>
        <dbReference type="EC" id="2.7.11.1"/>
    </reaction>
</comment>
<evidence type="ECO:0000313" key="12">
    <source>
        <dbReference type="EMBL" id="MDG3493555.1"/>
    </source>
</evidence>
<dbReference type="PANTHER" id="PTHR24363:SF0">
    <property type="entry name" value="SERINE_THREONINE KINASE LIKE DOMAIN CONTAINING 1"/>
    <property type="match status" value="1"/>
</dbReference>
<keyword evidence="10" id="KW-0472">Membrane</keyword>
<feature type="domain" description="Protein kinase" evidence="11">
    <location>
        <begin position="16"/>
        <end position="267"/>
    </location>
</feature>
<dbReference type="PROSITE" id="PS00107">
    <property type="entry name" value="PROTEIN_KINASE_ATP"/>
    <property type="match status" value="1"/>
</dbReference>
<evidence type="ECO:0000256" key="9">
    <source>
        <dbReference type="PROSITE-ProRule" id="PRU10141"/>
    </source>
</evidence>
<comment type="catalytic activity">
    <reaction evidence="8">
        <text>L-seryl-[protein] + ATP = O-phospho-L-seryl-[protein] + ADP + H(+)</text>
        <dbReference type="Rhea" id="RHEA:17989"/>
        <dbReference type="Rhea" id="RHEA-COMP:9863"/>
        <dbReference type="Rhea" id="RHEA-COMP:11604"/>
        <dbReference type="ChEBI" id="CHEBI:15378"/>
        <dbReference type="ChEBI" id="CHEBI:29999"/>
        <dbReference type="ChEBI" id="CHEBI:30616"/>
        <dbReference type="ChEBI" id="CHEBI:83421"/>
        <dbReference type="ChEBI" id="CHEBI:456216"/>
        <dbReference type="EC" id="2.7.11.1"/>
    </reaction>
</comment>
<evidence type="ECO:0000256" key="2">
    <source>
        <dbReference type="ARBA" id="ARBA00022527"/>
    </source>
</evidence>
<evidence type="ECO:0000259" key="11">
    <source>
        <dbReference type="PROSITE" id="PS50011"/>
    </source>
</evidence>
<feature type="binding site" evidence="9">
    <location>
        <position position="45"/>
    </location>
    <ligand>
        <name>ATP</name>
        <dbReference type="ChEBI" id="CHEBI:30616"/>
    </ligand>
</feature>
<dbReference type="CDD" id="cd14014">
    <property type="entry name" value="STKc_PknB_like"/>
    <property type="match status" value="1"/>
</dbReference>
<gene>
    <name evidence="12" type="ORF">FEV09_03195</name>
</gene>
<protein>
    <recommendedName>
        <fullName evidence="1">non-specific serine/threonine protein kinase</fullName>
        <ecNumber evidence="1">2.7.11.1</ecNumber>
    </recommendedName>
</protein>
<dbReference type="Gene3D" id="1.10.510.10">
    <property type="entry name" value="Transferase(Phosphotransferase) domain 1"/>
    <property type="match status" value="1"/>
</dbReference>
<dbReference type="InterPro" id="IPR000719">
    <property type="entry name" value="Prot_kinase_dom"/>
</dbReference>
<evidence type="ECO:0000256" key="6">
    <source>
        <dbReference type="ARBA" id="ARBA00022840"/>
    </source>
</evidence>
<dbReference type="SUPFAM" id="SSF56112">
    <property type="entry name" value="Protein kinase-like (PK-like)"/>
    <property type="match status" value="1"/>
</dbReference>
<keyword evidence="5 12" id="KW-0418">Kinase</keyword>
<dbReference type="PANTHER" id="PTHR24363">
    <property type="entry name" value="SERINE/THREONINE PROTEIN KINASE"/>
    <property type="match status" value="1"/>
</dbReference>
<evidence type="ECO:0000256" key="8">
    <source>
        <dbReference type="ARBA" id="ARBA00048679"/>
    </source>
</evidence>
<keyword evidence="10" id="KW-1133">Transmembrane helix</keyword>
<dbReference type="SMART" id="SM00220">
    <property type="entry name" value="S_TKc"/>
    <property type="match status" value="1"/>
</dbReference>
<keyword evidence="3 12" id="KW-0808">Transferase</keyword>